<dbReference type="Proteomes" id="UP000229970">
    <property type="component" value="Unassembled WGS sequence"/>
</dbReference>
<evidence type="ECO:0000313" key="2">
    <source>
        <dbReference type="EMBL" id="PIT47076.1"/>
    </source>
</evidence>
<protein>
    <recommendedName>
        <fullName evidence="1">TerB-C domain-containing protein</fullName>
    </recommendedName>
</protein>
<dbReference type="Pfam" id="PF15615">
    <property type="entry name" value="TerB_C"/>
    <property type="match status" value="1"/>
</dbReference>
<organism evidence="2 3">
    <name type="scientific">Snodgrassella alvi</name>
    <dbReference type="NCBI Taxonomy" id="1196083"/>
    <lineage>
        <taxon>Bacteria</taxon>
        <taxon>Pseudomonadati</taxon>
        <taxon>Pseudomonadota</taxon>
        <taxon>Betaproteobacteria</taxon>
        <taxon>Neisseriales</taxon>
        <taxon>Neisseriaceae</taxon>
        <taxon>Snodgrassella</taxon>
    </lineage>
</organism>
<feature type="domain" description="TerB-C" evidence="1">
    <location>
        <begin position="16"/>
        <end position="63"/>
    </location>
</feature>
<dbReference type="EMBL" id="MEIP01000020">
    <property type="protein sequence ID" value="PIT47076.1"/>
    <property type="molecule type" value="Genomic_DNA"/>
</dbReference>
<dbReference type="InterPro" id="IPR028932">
    <property type="entry name" value="TerB-C"/>
</dbReference>
<comment type="caution">
    <text evidence="2">The sequence shown here is derived from an EMBL/GenBank/DDBJ whole genome shotgun (WGS) entry which is preliminary data.</text>
</comment>
<proteinExistence type="predicted"/>
<sequence>MILVQLHGAVKSTRIRNKHIKFCKRFNLLSDCAIKSTNEWAYDYVDALLIKDNNDIYIDFKILVKLH</sequence>
<dbReference type="RefSeq" id="WP_100101948.1">
    <property type="nucleotide sequence ID" value="NZ_MEIP01000020.1"/>
</dbReference>
<evidence type="ECO:0000313" key="3">
    <source>
        <dbReference type="Proteomes" id="UP000229970"/>
    </source>
</evidence>
<gene>
    <name evidence="2" type="ORF">BHC46_07955</name>
</gene>
<reference evidence="2 3" key="1">
    <citation type="journal article" date="2017" name="MBio">
        <title>Type VI secretion-mediated competition in the bee gut microbiome.</title>
        <authorList>
            <person name="Steele M.I."/>
            <person name="Kwong W.K."/>
            <person name="Powell J.E."/>
            <person name="Whiteley M."/>
            <person name="Moran N.A."/>
        </authorList>
    </citation>
    <scope>NUCLEOTIDE SEQUENCE [LARGE SCALE GENOMIC DNA]</scope>
    <source>
        <strain evidence="2 3">Ruf1-X</strain>
    </source>
</reference>
<dbReference type="AlphaFoldDB" id="A0A2N9XFI9"/>
<evidence type="ECO:0000259" key="1">
    <source>
        <dbReference type="Pfam" id="PF15615"/>
    </source>
</evidence>
<name>A0A2N9XFI9_9NEIS</name>
<accession>A0A2N9XFI9</accession>